<protein>
    <submittedName>
        <fullName evidence="3">Isochorismatase family protein</fullName>
    </submittedName>
</protein>
<feature type="domain" description="Isochorismatase-like" evidence="2">
    <location>
        <begin position="5"/>
        <end position="147"/>
    </location>
</feature>
<dbReference type="InterPro" id="IPR050272">
    <property type="entry name" value="Isochorismatase-like_hydrls"/>
</dbReference>
<comment type="caution">
    <text evidence="3">The sequence shown here is derived from an EMBL/GenBank/DDBJ whole genome shotgun (WGS) entry which is preliminary data.</text>
</comment>
<dbReference type="PANTHER" id="PTHR43540:SF1">
    <property type="entry name" value="ISOCHORISMATASE HYDROLASE"/>
    <property type="match status" value="1"/>
</dbReference>
<evidence type="ECO:0000256" key="1">
    <source>
        <dbReference type="ARBA" id="ARBA00022801"/>
    </source>
</evidence>
<dbReference type="RefSeq" id="WP_160887776.1">
    <property type="nucleotide sequence ID" value="NZ_WURB01000027.1"/>
</dbReference>
<proteinExistence type="predicted"/>
<dbReference type="PANTHER" id="PTHR43540">
    <property type="entry name" value="PEROXYUREIDOACRYLATE/UREIDOACRYLATE AMIDOHYDROLASE-RELATED"/>
    <property type="match status" value="1"/>
</dbReference>
<accession>A0A7X3MVT8</accession>
<dbReference type="Gene3D" id="3.40.50.850">
    <property type="entry name" value="Isochorismatase-like"/>
    <property type="match status" value="1"/>
</dbReference>
<name>A0A7X3MVT8_9HYPH</name>
<keyword evidence="4" id="KW-1185">Reference proteome</keyword>
<evidence type="ECO:0000259" key="2">
    <source>
        <dbReference type="Pfam" id="PF00857"/>
    </source>
</evidence>
<dbReference type="InterPro" id="IPR000868">
    <property type="entry name" value="Isochorismatase-like_dom"/>
</dbReference>
<organism evidence="3 4">
    <name type="scientific">Microvirga makkahensis</name>
    <dbReference type="NCBI Taxonomy" id="1128670"/>
    <lineage>
        <taxon>Bacteria</taxon>
        <taxon>Pseudomonadati</taxon>
        <taxon>Pseudomonadota</taxon>
        <taxon>Alphaproteobacteria</taxon>
        <taxon>Hyphomicrobiales</taxon>
        <taxon>Methylobacteriaceae</taxon>
        <taxon>Microvirga</taxon>
    </lineage>
</organism>
<dbReference type="EMBL" id="WURB01000027">
    <property type="protein sequence ID" value="MXQ14144.1"/>
    <property type="molecule type" value="Genomic_DNA"/>
</dbReference>
<dbReference type="Proteomes" id="UP000436483">
    <property type="component" value="Unassembled WGS sequence"/>
</dbReference>
<dbReference type="CDD" id="cd01014">
    <property type="entry name" value="nicotinamidase_related"/>
    <property type="match status" value="1"/>
</dbReference>
<evidence type="ECO:0000313" key="4">
    <source>
        <dbReference type="Proteomes" id="UP000436483"/>
    </source>
</evidence>
<dbReference type="Pfam" id="PF00857">
    <property type="entry name" value="Isochorismatase"/>
    <property type="match status" value="1"/>
</dbReference>
<gene>
    <name evidence="3" type="ORF">GR328_22335</name>
</gene>
<reference evidence="3 4" key="1">
    <citation type="submission" date="2019-12" db="EMBL/GenBank/DDBJ databases">
        <authorList>
            <person name="Yuan C.-G."/>
        </authorList>
    </citation>
    <scope>NUCLEOTIDE SEQUENCE [LARGE SCALE GENOMIC DNA]</scope>
    <source>
        <strain evidence="3 4">KCTC 23863</strain>
    </source>
</reference>
<evidence type="ECO:0000313" key="3">
    <source>
        <dbReference type="EMBL" id="MXQ14144.1"/>
    </source>
</evidence>
<keyword evidence="1" id="KW-0378">Hydrolase</keyword>
<dbReference type="OrthoDB" id="9794942at2"/>
<reference evidence="3 4" key="2">
    <citation type="submission" date="2020-01" db="EMBL/GenBank/DDBJ databases">
        <title>Microvirga sp. nov., an arsenate reduction bacterium isolated from Tibet hotspring sediments.</title>
        <authorList>
            <person name="Xian W.-D."/>
            <person name="Li W.-J."/>
        </authorList>
    </citation>
    <scope>NUCLEOTIDE SEQUENCE [LARGE SCALE GENOMIC DNA]</scope>
    <source>
        <strain evidence="3 4">KCTC 23863</strain>
    </source>
</reference>
<dbReference type="GO" id="GO:0016787">
    <property type="term" value="F:hydrolase activity"/>
    <property type="evidence" value="ECO:0007669"/>
    <property type="project" value="UniProtKB-KW"/>
</dbReference>
<dbReference type="AlphaFoldDB" id="A0A7X3MVT8"/>
<sequence>MSKRAVIVVDLQNDYFPGGKYSLANIEQAAANAAKVIAAARDEGDEVIHVQHVFLDPQAPFFLPETEGVKINPAVAPRDGETLVVKNYPNSFLKTDLKDKLDAKGIEEVTVVGAMSHMCIDATVRAASDFGYKTTVVQDACATRDLEFGGVTVPAAQVHATLMSSLGFAYATITDTETYTQR</sequence>
<dbReference type="SUPFAM" id="SSF52499">
    <property type="entry name" value="Isochorismatase-like hydrolases"/>
    <property type="match status" value="1"/>
</dbReference>
<dbReference type="InterPro" id="IPR036380">
    <property type="entry name" value="Isochorismatase-like_sf"/>
</dbReference>